<sequence length="123" mass="14429">MEKNPAIEPKIVVDSKKSKRGRKPKFSYAQIMDIKSQRIRKVPIKAIAREYNVTIATIWNYIKKSYDKDFRYVPEKDSEKAKTNNVNFEDITFKDFNIVRIKKKQNTYSGEVMTVNEGQMCLA</sequence>
<proteinExistence type="predicted"/>
<accession>A0A0F9J2M1</accession>
<dbReference type="AlphaFoldDB" id="A0A0F9J2M1"/>
<reference evidence="2" key="1">
    <citation type="journal article" date="2015" name="Nature">
        <title>Complex archaea that bridge the gap between prokaryotes and eukaryotes.</title>
        <authorList>
            <person name="Spang A."/>
            <person name="Saw J.H."/>
            <person name="Jorgensen S.L."/>
            <person name="Zaremba-Niedzwiedzka K."/>
            <person name="Martijn J."/>
            <person name="Lind A.E."/>
            <person name="van Eijk R."/>
            <person name="Schleper C."/>
            <person name="Guy L."/>
            <person name="Ettema T.J."/>
        </authorList>
    </citation>
    <scope>NUCLEOTIDE SEQUENCE</scope>
</reference>
<organism evidence="2">
    <name type="scientific">marine sediment metagenome</name>
    <dbReference type="NCBI Taxonomy" id="412755"/>
    <lineage>
        <taxon>unclassified sequences</taxon>
        <taxon>metagenomes</taxon>
        <taxon>ecological metagenomes</taxon>
    </lineage>
</organism>
<evidence type="ECO:0000256" key="1">
    <source>
        <dbReference type="SAM" id="MobiDB-lite"/>
    </source>
</evidence>
<feature type="non-terminal residue" evidence="2">
    <location>
        <position position="1"/>
    </location>
</feature>
<comment type="caution">
    <text evidence="2">The sequence shown here is derived from an EMBL/GenBank/DDBJ whole genome shotgun (WGS) entry which is preliminary data.</text>
</comment>
<dbReference type="EMBL" id="LAZR01012468">
    <property type="protein sequence ID" value="KKM26664.1"/>
    <property type="molecule type" value="Genomic_DNA"/>
</dbReference>
<gene>
    <name evidence="2" type="ORF">LCGC14_1582450</name>
</gene>
<dbReference type="SUPFAM" id="SSF46689">
    <property type="entry name" value="Homeodomain-like"/>
    <property type="match status" value="1"/>
</dbReference>
<feature type="region of interest" description="Disordered" evidence="1">
    <location>
        <begin position="1"/>
        <end position="24"/>
    </location>
</feature>
<feature type="compositionally biased region" description="Basic and acidic residues" evidence="1">
    <location>
        <begin position="1"/>
        <end position="16"/>
    </location>
</feature>
<evidence type="ECO:0000313" key="2">
    <source>
        <dbReference type="EMBL" id="KKM26664.1"/>
    </source>
</evidence>
<protein>
    <submittedName>
        <fullName evidence="2">Uncharacterized protein</fullName>
    </submittedName>
</protein>
<dbReference type="InterPro" id="IPR009057">
    <property type="entry name" value="Homeodomain-like_sf"/>
</dbReference>
<name>A0A0F9J2M1_9ZZZZ</name>